<name>A0AAI8VJN5_9PEZI</name>
<feature type="compositionally biased region" description="Low complexity" evidence="1">
    <location>
        <begin position="305"/>
        <end position="314"/>
    </location>
</feature>
<organism evidence="2 3">
    <name type="scientific">Anthostomella pinea</name>
    <dbReference type="NCBI Taxonomy" id="933095"/>
    <lineage>
        <taxon>Eukaryota</taxon>
        <taxon>Fungi</taxon>
        <taxon>Dikarya</taxon>
        <taxon>Ascomycota</taxon>
        <taxon>Pezizomycotina</taxon>
        <taxon>Sordariomycetes</taxon>
        <taxon>Xylariomycetidae</taxon>
        <taxon>Xylariales</taxon>
        <taxon>Xylariaceae</taxon>
        <taxon>Anthostomella</taxon>
    </lineage>
</organism>
<feature type="compositionally biased region" description="Basic residues" evidence="1">
    <location>
        <begin position="152"/>
        <end position="166"/>
    </location>
</feature>
<feature type="compositionally biased region" description="Pro residues" evidence="1">
    <location>
        <begin position="202"/>
        <end position="219"/>
    </location>
</feature>
<feature type="region of interest" description="Disordered" evidence="1">
    <location>
        <begin position="102"/>
        <end position="232"/>
    </location>
</feature>
<dbReference type="EMBL" id="CAUWAG010000008">
    <property type="protein sequence ID" value="CAJ2506171.1"/>
    <property type="molecule type" value="Genomic_DNA"/>
</dbReference>
<feature type="region of interest" description="Disordered" evidence="1">
    <location>
        <begin position="285"/>
        <end position="328"/>
    </location>
</feature>
<feature type="compositionally biased region" description="Low complexity" evidence="1">
    <location>
        <begin position="111"/>
        <end position="127"/>
    </location>
</feature>
<evidence type="ECO:0000256" key="1">
    <source>
        <dbReference type="SAM" id="MobiDB-lite"/>
    </source>
</evidence>
<comment type="caution">
    <text evidence="2">The sequence shown here is derived from an EMBL/GenBank/DDBJ whole genome shotgun (WGS) entry which is preliminary data.</text>
</comment>
<keyword evidence="3" id="KW-1185">Reference proteome</keyword>
<evidence type="ECO:0000313" key="2">
    <source>
        <dbReference type="EMBL" id="CAJ2506171.1"/>
    </source>
</evidence>
<reference evidence="2" key="1">
    <citation type="submission" date="2023-10" db="EMBL/GenBank/DDBJ databases">
        <authorList>
            <person name="Hackl T."/>
        </authorList>
    </citation>
    <scope>NUCLEOTIDE SEQUENCE</scope>
</reference>
<feature type="region of interest" description="Disordered" evidence="1">
    <location>
        <begin position="519"/>
        <end position="545"/>
    </location>
</feature>
<proteinExistence type="predicted"/>
<feature type="compositionally biased region" description="Acidic residues" evidence="1">
    <location>
        <begin position="172"/>
        <end position="181"/>
    </location>
</feature>
<gene>
    <name evidence="2" type="ORF">KHLLAP_LOCUS6639</name>
</gene>
<evidence type="ECO:0000313" key="3">
    <source>
        <dbReference type="Proteomes" id="UP001295740"/>
    </source>
</evidence>
<feature type="region of interest" description="Disordered" evidence="1">
    <location>
        <begin position="387"/>
        <end position="406"/>
    </location>
</feature>
<feature type="compositionally biased region" description="Basic and acidic residues" evidence="1">
    <location>
        <begin position="532"/>
        <end position="545"/>
    </location>
</feature>
<dbReference type="Proteomes" id="UP001295740">
    <property type="component" value="Unassembled WGS sequence"/>
</dbReference>
<sequence length="545" mass="58073">MAPPPSTSIVFDYRTQVIDNCEFFVGRDDIVTVVTVKEPTGDFKAYAIRCNDVARDALVSSDSFDTVQKAIESLHMKSAEAVHQYITTNGFSMPPDLKGAKLDSDADDDAASLASSGQTASSTAALSEWDSSDEEAMIAEGFATFNGGRPRPSARKNRKPTAHGKKPRDLGDLENESDEEQWMQPMRLRHGSPVRSASSANHPPPGPPAWPGGPPPPRAPVMSMHPQHAHMQHHPPPIQFAGVSHPGHHYPQGGPAVSPLSHPSLNTNMLPLHPPGTLRFNVPQSTSPPTAGRGPVHCRSMASLPNPAAAAPAAAPSPPAPGPHANNTQHKSIATYAFPHPLDSTRVYDVRLTIRWGHHGEQRIIESCRASVRALQDAALAYVAAHPDSFDQQPPPNPNPNPNNQQHVTARFWNEIGAVADRGAACLRASVRRAFFGGPDDKEGSYDMSAYRGDDLTKLFNVLGAGSIPRFEIEVEFVGFEAQGGGIGKGVGGHPGQGQGQGQRMMSLGEYPSARQDAFLRQGRGGGGGKGGKGEKGEMGEMGAR</sequence>
<accession>A0AAI8VJN5</accession>
<protein>
    <submittedName>
        <fullName evidence="2">Uu.00g003010.m01.CDS01</fullName>
    </submittedName>
</protein>
<dbReference type="AlphaFoldDB" id="A0AAI8VJN5"/>